<dbReference type="PANTHER" id="PTHR12760">
    <property type="entry name" value="TETRATRICOPEPTIDE REPEAT PROTEIN"/>
    <property type="match status" value="1"/>
</dbReference>
<comment type="subunit">
    <text evidence="3">Component of the ER membrane protein complex (EMC).</text>
</comment>
<proteinExistence type="inferred from homology"/>
<evidence type="ECO:0000256" key="1">
    <source>
        <dbReference type="ARBA" id="ARBA00022737"/>
    </source>
</evidence>
<dbReference type="AlphaFoldDB" id="A0A7S2NJY0"/>
<dbReference type="InterPro" id="IPR055217">
    <property type="entry name" value="TPR_EMC2"/>
</dbReference>
<comment type="subcellular location">
    <subcellularLocation>
        <location evidence="3">Endoplasmic reticulum membrane</location>
        <topology evidence="3">Peripheral membrane protein</topology>
        <orientation evidence="3">Cytoplasmic side</orientation>
    </subcellularLocation>
</comment>
<comment type="similarity">
    <text evidence="3">Belongs to the EMC2 family.</text>
</comment>
<evidence type="ECO:0000259" key="4">
    <source>
        <dbReference type="Pfam" id="PF22890"/>
    </source>
</evidence>
<sequence length="333" mass="37279">MAPPLAESIALAASKDSDPARCGFELCRNILLGVREARAHRPDLVLKYGVYLLRHYNSKLSHEVWAFYEQVAIALLLQSRYTTAQRKAKPSEVKPSAEMEMAQEFIDKLGSQFSESLRVKRLEAMMWEAKGELDFADKEYAAILESDPQNIFALKRQIAICRARGKSAEAARKLVDYLQTFCSDHEAYMMLHEIYLAGQQYKRASFCIEELVLINPMNYIYHLRAGDLVYTMGMSQHHGSHDQLLTARKYYAHALELKPGCLRALYGILLVCAALGTSTKGKGTKVDTAELQEFATAQLTRTYSPEGKAHPMRSLVLSLVKTLKSSATTSASG</sequence>
<keyword evidence="3" id="KW-0256">Endoplasmic reticulum</keyword>
<comment type="function">
    <text evidence="3">Part of the endoplasmic reticulum membrane protein complex (EMC) that enables the energy-independent insertion into endoplasmic reticulum membranes of newly synthesized membrane proteins.</text>
</comment>
<accession>A0A7S2NJY0</accession>
<evidence type="ECO:0000313" key="5">
    <source>
        <dbReference type="EMBL" id="CAD9545430.1"/>
    </source>
</evidence>
<dbReference type="InterPro" id="IPR011990">
    <property type="entry name" value="TPR-like_helical_dom_sf"/>
</dbReference>
<evidence type="ECO:0000256" key="2">
    <source>
        <dbReference type="ARBA" id="ARBA00022803"/>
    </source>
</evidence>
<dbReference type="SUPFAM" id="SSF48452">
    <property type="entry name" value="TPR-like"/>
    <property type="match status" value="1"/>
</dbReference>
<name>A0A7S2NJY0_9EUKA</name>
<organism evidence="5">
    <name type="scientific">Haptolina brevifila</name>
    <dbReference type="NCBI Taxonomy" id="156173"/>
    <lineage>
        <taxon>Eukaryota</taxon>
        <taxon>Haptista</taxon>
        <taxon>Haptophyta</taxon>
        <taxon>Prymnesiophyceae</taxon>
        <taxon>Prymnesiales</taxon>
        <taxon>Prymnesiaceae</taxon>
        <taxon>Haptolina</taxon>
    </lineage>
</organism>
<evidence type="ECO:0000256" key="3">
    <source>
        <dbReference type="RuleBase" id="RU367091"/>
    </source>
</evidence>
<dbReference type="InterPro" id="IPR039856">
    <property type="entry name" value="EMC2-like"/>
</dbReference>
<dbReference type="Gene3D" id="1.25.40.10">
    <property type="entry name" value="Tetratricopeptide repeat domain"/>
    <property type="match status" value="1"/>
</dbReference>
<reference evidence="5" key="1">
    <citation type="submission" date="2021-01" db="EMBL/GenBank/DDBJ databases">
        <authorList>
            <person name="Corre E."/>
            <person name="Pelletier E."/>
            <person name="Niang G."/>
            <person name="Scheremetjew M."/>
            <person name="Finn R."/>
            <person name="Kale V."/>
            <person name="Holt S."/>
            <person name="Cochrane G."/>
            <person name="Meng A."/>
            <person name="Brown T."/>
            <person name="Cohen L."/>
        </authorList>
    </citation>
    <scope>NUCLEOTIDE SEQUENCE</scope>
    <source>
        <strain evidence="5">UTEX LB 985</strain>
    </source>
</reference>
<dbReference type="Pfam" id="PF22890">
    <property type="entry name" value="TPR_EMC2"/>
    <property type="match status" value="1"/>
</dbReference>
<feature type="domain" description="EMC2 TPR-like" evidence="4">
    <location>
        <begin position="120"/>
        <end position="244"/>
    </location>
</feature>
<keyword evidence="3" id="KW-0472">Membrane</keyword>
<gene>
    <name evidence="5" type="ORF">CBRE1094_LOCUS43050</name>
</gene>
<keyword evidence="2" id="KW-0802">TPR repeat</keyword>
<protein>
    <recommendedName>
        <fullName evidence="3">ER membrane protein complex subunit 2</fullName>
    </recommendedName>
</protein>
<dbReference type="EMBL" id="HBGU01078918">
    <property type="protein sequence ID" value="CAD9545430.1"/>
    <property type="molecule type" value="Transcribed_RNA"/>
</dbReference>
<keyword evidence="1" id="KW-0677">Repeat</keyword>
<dbReference type="GO" id="GO:0072546">
    <property type="term" value="C:EMC complex"/>
    <property type="evidence" value="ECO:0007669"/>
    <property type="project" value="UniProtKB-UniRule"/>
</dbReference>